<keyword evidence="6" id="KW-1133">Transmembrane helix</keyword>
<dbReference type="GO" id="GO:0004553">
    <property type="term" value="F:hydrolase activity, hydrolyzing O-glycosyl compounds"/>
    <property type="evidence" value="ECO:0007669"/>
    <property type="project" value="UniProtKB-ARBA"/>
</dbReference>
<protein>
    <submittedName>
        <fullName evidence="11">Por secretion system C-terminal sorting domain-containing protein</fullName>
    </submittedName>
</protein>
<keyword evidence="9" id="KW-0119">Carbohydrate metabolism</keyword>
<dbReference type="InterPro" id="IPR021720">
    <property type="entry name" value="Malectin_dom"/>
</dbReference>
<dbReference type="GO" id="GO:0016020">
    <property type="term" value="C:membrane"/>
    <property type="evidence" value="ECO:0007669"/>
    <property type="project" value="TreeGrafter"/>
</dbReference>
<sequence length="1282" mass="136669">MKKHRYILIDSSIFKRCYSVLILLCLGIGSAYGADRTAVKDSVKGITDRVLSQPADGCTPISTLPCSAITVSLPYSLSFTGGVASSIVDKNGLGTGFTTVNSYSGTRLSEDGTPTDPSVPGYVPSKITVTGGRLQLVTNKGIDMLTNNNQLNVLGVKIVAVSKLQLDVKIINPANGTQSQQAGLWYGLNDKTYLKLDISGNKIELRKEFNDVSSSVSGTTNPDQRITSVISGLNTQTVSLRLIIDSTTNTAEGFYSVDGVNYLSTGAAYSIVGLNIAGTGLTTGELFAGVFATHRNSSTALTYTFDDFAVSSIAVPTTTNIDFLPAGSTAPAGFIADNGLPYDATRKYGWVNPVTKVPIDLSANMRLRTGTSDAKLRSVVQMQASTNGQNPGTWEYVVPNGKYNVTVSAGDDGYYDSNHQINVEGLPTISDFTPSASNKYKSGNATVQVSDGKLTIDANGGTNTKMNYLTFAPFSAVTDNTAPTASVRTVGSLKLTGVYYDLVRVYITAGDAGGSGLSSLQYSINNGAYVNYTVPFFLTATGAYKIQVKATDGNNNQVITNAYNFSIVPSSGAFMVLNNPDAFPSNDRLVFSLIQTPWRRTSPDTTAYNANHDKVKLRINNKGTGNLVLSNLTLSNSTAWKIASVNTDTNSVVPISIAPLSYADVTVQFIAQNAATRLKVFNDTLTIASNDSISPQKKVVLSGIWQVAGESTNEPYAQQIITAFGFNTSTGYGHDDGDIDGTTRVPNSSEVNAGYFVIADPSKPITVHQLAAYHGCCSAVETFAYYKKGSNTLTTLFTHSNLDGQSVLPRLTNTTKGSAQGSFTISGSFGIKVGTSYSDRTKNFNGLIGIRFLKVYGPDGNIVPDAYILDCDYLGTSATNYDYQDNVYYIDNIKPDSGSLHHSELAALPNTAINFDPIKTGTSSSFVVTIKNQGITYPDGTGDSPITLKSAVISGPNASEFTVSALKTATLAEQATTTLTVKYTPASVGIKNAALLVNYNSDASPLRVPLYAIANNANSTVSIVKRIKGGSDVNLTIGNQVYEADKNYRSGSIKFDSQQVLTGVAGTDIDSLYISYLSAAADQAQTRYEIPVINGDYLLRLHFVENFWTAPGSRIFNTTIENKVGLQNFDIFSEVGYRTALVKDFTTTVTDGSLSIKFDPTANRVALAGLELFKVSTQATSLASTFIAPAGPSITTKKIVVFPNPNFGASFSLNAANFPVNEPVQLSISNISGKLIQTQTFTTDEFGAAGIQVTFKNKLERGVYIINTHSSSGNLYSKLLVQ</sequence>
<evidence type="ECO:0000256" key="6">
    <source>
        <dbReference type="ARBA" id="ARBA00022989"/>
    </source>
</evidence>
<dbReference type="Pfam" id="PF11721">
    <property type="entry name" value="Malectin"/>
    <property type="match status" value="1"/>
</dbReference>
<dbReference type="InterPro" id="IPR008979">
    <property type="entry name" value="Galactose-bd-like_sf"/>
</dbReference>
<evidence type="ECO:0000256" key="5">
    <source>
        <dbReference type="ARBA" id="ARBA00022824"/>
    </source>
</evidence>
<dbReference type="NCBIfam" id="NF047446">
    <property type="entry name" value="barrel_OmpL47"/>
    <property type="match status" value="1"/>
</dbReference>
<organism evidence="11 12">
    <name type="scientific">Mucilaginibacter gossypii</name>
    <dbReference type="NCBI Taxonomy" id="551996"/>
    <lineage>
        <taxon>Bacteria</taxon>
        <taxon>Pseudomonadati</taxon>
        <taxon>Bacteroidota</taxon>
        <taxon>Sphingobacteriia</taxon>
        <taxon>Sphingobacteriales</taxon>
        <taxon>Sphingobacteriaceae</taxon>
        <taxon>Mucilaginibacter</taxon>
    </lineage>
</organism>
<dbReference type="SUPFAM" id="SSF49899">
    <property type="entry name" value="Concanavalin A-like lectins/glucanases"/>
    <property type="match status" value="1"/>
</dbReference>
<evidence type="ECO:0000256" key="3">
    <source>
        <dbReference type="ARBA" id="ARBA00022692"/>
    </source>
</evidence>
<keyword evidence="12" id="KW-1185">Reference proteome</keyword>
<comment type="similarity">
    <text evidence="2">Belongs to the malectin family.</text>
</comment>
<dbReference type="NCBIfam" id="TIGR04183">
    <property type="entry name" value="Por_Secre_tail"/>
    <property type="match status" value="1"/>
</dbReference>
<keyword evidence="8" id="KW-0325">Glycoprotein</keyword>
<evidence type="ECO:0000313" key="12">
    <source>
        <dbReference type="Proteomes" id="UP000199705"/>
    </source>
</evidence>
<dbReference type="RefSeq" id="WP_091174226.1">
    <property type="nucleotide sequence ID" value="NZ_FNCG01000018.1"/>
</dbReference>
<gene>
    <name evidence="11" type="ORF">SAMN05192573_11834</name>
</gene>
<evidence type="ECO:0000256" key="9">
    <source>
        <dbReference type="ARBA" id="ARBA00023277"/>
    </source>
</evidence>
<dbReference type="GO" id="GO:0030246">
    <property type="term" value="F:carbohydrate binding"/>
    <property type="evidence" value="ECO:0007669"/>
    <property type="project" value="InterPro"/>
</dbReference>
<comment type="subcellular location">
    <subcellularLocation>
        <location evidence="1">Endoplasmic reticulum membrane</location>
        <topology evidence="1">Single-pass type I membrane protein</topology>
    </subcellularLocation>
</comment>
<dbReference type="PANTHER" id="PTHR13460:SF0">
    <property type="entry name" value="MALECTIN"/>
    <property type="match status" value="1"/>
</dbReference>
<evidence type="ECO:0000256" key="7">
    <source>
        <dbReference type="ARBA" id="ARBA00023136"/>
    </source>
</evidence>
<dbReference type="Proteomes" id="UP000199705">
    <property type="component" value="Unassembled WGS sequence"/>
</dbReference>
<proteinExistence type="inferred from homology"/>
<dbReference type="InterPro" id="IPR013320">
    <property type="entry name" value="ConA-like_dom_sf"/>
</dbReference>
<accession>A0A1G8J8A0</accession>
<dbReference type="EMBL" id="FNCG01000018">
    <property type="protein sequence ID" value="SDI27465.1"/>
    <property type="molecule type" value="Genomic_DNA"/>
</dbReference>
<keyword evidence="7" id="KW-0472">Membrane</keyword>
<evidence type="ECO:0000256" key="8">
    <source>
        <dbReference type="ARBA" id="ARBA00023180"/>
    </source>
</evidence>
<evidence type="ECO:0000256" key="1">
    <source>
        <dbReference type="ARBA" id="ARBA00004115"/>
    </source>
</evidence>
<dbReference type="GO" id="GO:0005975">
    <property type="term" value="P:carbohydrate metabolic process"/>
    <property type="evidence" value="ECO:0007669"/>
    <property type="project" value="UniProtKB-ARBA"/>
</dbReference>
<dbReference type="SUPFAM" id="SSF49785">
    <property type="entry name" value="Galactose-binding domain-like"/>
    <property type="match status" value="1"/>
</dbReference>
<keyword evidence="3" id="KW-0812">Transmembrane</keyword>
<dbReference type="Gene3D" id="2.60.120.200">
    <property type="match status" value="1"/>
</dbReference>
<evidence type="ECO:0000256" key="4">
    <source>
        <dbReference type="ARBA" id="ARBA00022729"/>
    </source>
</evidence>
<dbReference type="InterPro" id="IPR013783">
    <property type="entry name" value="Ig-like_fold"/>
</dbReference>
<evidence type="ECO:0000313" key="11">
    <source>
        <dbReference type="EMBL" id="SDI27465.1"/>
    </source>
</evidence>
<dbReference type="InterPro" id="IPR026444">
    <property type="entry name" value="Secre_tail"/>
</dbReference>
<evidence type="ECO:0000259" key="10">
    <source>
        <dbReference type="Pfam" id="PF11721"/>
    </source>
</evidence>
<keyword evidence="5" id="KW-0256">Endoplasmic reticulum</keyword>
<evidence type="ECO:0000256" key="2">
    <source>
        <dbReference type="ARBA" id="ARBA00009141"/>
    </source>
</evidence>
<dbReference type="InterPro" id="IPR039155">
    <property type="entry name" value="MLEC"/>
</dbReference>
<reference evidence="12" key="1">
    <citation type="submission" date="2016-10" db="EMBL/GenBank/DDBJ databases">
        <authorList>
            <person name="Varghese N."/>
            <person name="Submissions S."/>
        </authorList>
    </citation>
    <scope>NUCLEOTIDE SEQUENCE [LARGE SCALE GENOMIC DNA]</scope>
    <source>
        <strain evidence="12">Gh-67</strain>
    </source>
</reference>
<dbReference type="Gene3D" id="2.60.120.430">
    <property type="entry name" value="Galactose-binding lectin"/>
    <property type="match status" value="2"/>
</dbReference>
<keyword evidence="4" id="KW-0732">Signal</keyword>
<dbReference type="Gene3D" id="2.60.40.10">
    <property type="entry name" value="Immunoglobulins"/>
    <property type="match status" value="2"/>
</dbReference>
<dbReference type="STRING" id="551996.SAMN05192573_11834"/>
<feature type="domain" description="Malectin" evidence="10">
    <location>
        <begin position="1029"/>
        <end position="1163"/>
    </location>
</feature>
<dbReference type="PANTHER" id="PTHR13460">
    <property type="match status" value="1"/>
</dbReference>
<name>A0A1G8J8A0_9SPHI</name>
<dbReference type="InterPro" id="IPR058094">
    <property type="entry name" value="Ig-like_OmpL47-like"/>
</dbReference>